<feature type="region of interest" description="Disordered" evidence="1">
    <location>
        <begin position="1"/>
        <end position="26"/>
    </location>
</feature>
<feature type="region of interest" description="Disordered" evidence="1">
    <location>
        <begin position="85"/>
        <end position="105"/>
    </location>
</feature>
<evidence type="ECO:0000313" key="2">
    <source>
        <dbReference type="EMBL" id="SCV05820.1"/>
    </source>
</evidence>
<reference evidence="3" key="1">
    <citation type="submission" date="2016-03" db="EMBL/GenBank/DDBJ databases">
        <authorList>
            <person name="Devillers Hugo."/>
        </authorList>
    </citation>
    <scope>NUCLEOTIDE SEQUENCE [LARGE SCALE GENOMIC DNA]</scope>
</reference>
<accession>A0A1G4KN08</accession>
<name>A0A1G4KN08_9SACH</name>
<proteinExistence type="predicted"/>
<evidence type="ECO:0000256" key="1">
    <source>
        <dbReference type="SAM" id="MobiDB-lite"/>
    </source>
</evidence>
<gene>
    <name evidence="2" type="ORF">LANO_0H15896G</name>
</gene>
<feature type="region of interest" description="Disordered" evidence="1">
    <location>
        <begin position="447"/>
        <end position="472"/>
    </location>
</feature>
<dbReference type="Proteomes" id="UP000189911">
    <property type="component" value="Chromosome H"/>
</dbReference>
<protein>
    <submittedName>
        <fullName evidence="2">LANO_0H15896g1_1</fullName>
    </submittedName>
</protein>
<feature type="compositionally biased region" description="Polar residues" evidence="1">
    <location>
        <begin position="215"/>
        <end position="226"/>
    </location>
</feature>
<feature type="compositionally biased region" description="Basic and acidic residues" evidence="1">
    <location>
        <begin position="459"/>
        <end position="472"/>
    </location>
</feature>
<dbReference type="OrthoDB" id="4065285at2759"/>
<organism evidence="2 3">
    <name type="scientific">Lachancea nothofagi CBS 11611</name>
    <dbReference type="NCBI Taxonomy" id="1266666"/>
    <lineage>
        <taxon>Eukaryota</taxon>
        <taxon>Fungi</taxon>
        <taxon>Dikarya</taxon>
        <taxon>Ascomycota</taxon>
        <taxon>Saccharomycotina</taxon>
        <taxon>Saccharomycetes</taxon>
        <taxon>Saccharomycetales</taxon>
        <taxon>Saccharomycetaceae</taxon>
        <taxon>Lachancea</taxon>
    </lineage>
</organism>
<dbReference type="AlphaFoldDB" id="A0A1G4KN08"/>
<feature type="compositionally biased region" description="Basic residues" evidence="1">
    <location>
        <begin position="1"/>
        <end position="10"/>
    </location>
</feature>
<evidence type="ECO:0000313" key="3">
    <source>
        <dbReference type="Proteomes" id="UP000189911"/>
    </source>
</evidence>
<feature type="region of interest" description="Disordered" evidence="1">
    <location>
        <begin position="194"/>
        <end position="230"/>
    </location>
</feature>
<keyword evidence="3" id="KW-1185">Reference proteome</keyword>
<dbReference type="EMBL" id="LT598447">
    <property type="protein sequence ID" value="SCV05820.1"/>
    <property type="molecule type" value="Genomic_DNA"/>
</dbReference>
<feature type="compositionally biased region" description="Polar residues" evidence="1">
    <location>
        <begin position="94"/>
        <end position="105"/>
    </location>
</feature>
<sequence length="599" mass="66751">MIRTPTRTKTKSFAGSQIDFQFPSSESVPEEALDNYDMSNHHLLNNTLAARDNVSHIFSENSAGSSNGIDSGMYSFANISDNTTGRKAGHNGLRPSQTSSWGSSASVARHRYPATLAPRPHSSAFETLLDTQHAVKSRENAAFLSRKRSPEMSGHHSISTDACTIPTADNVSFQITFKSTPSEQSLLSFEKRAQLKRSKSAVRQPSLKLRKSPSLRKTTASTGSNSKLKRSEAVRCKGGLLQFFSQLGDRAKARVRRWRQAVRKKLFTYKSRRLAKKNKKQTTSHLKRANGYVSNIKRTISSTSLRKASINDPRHVSGYNDLNRVQTPVQDAQKMAQGSPKNIRKSLRRSPSSIKRAASILTRTNSLATTNFDGTNGGNSTEGLPRTKLVRSDPLMSLSSIARQPSIVVNNKVIPLSRLNGEINEYSIKEEEEDEYVIDTDYMRKSDDNFSDVSSADENEYRDSLEYPKDDRNSAVGNEAAAVPDAWNHFLRAVVAQRILMRLQIHKYQEAGTESECQKLIDAIISDYEENSSSHYESEQRTNSTAITSVSGSEHYITSRQTSDMCSKTNDSVLSLKPFQTVFQTKVKRSLTLPVGFRV</sequence>
<feature type="compositionally biased region" description="Polar residues" evidence="1">
    <location>
        <begin position="11"/>
        <end position="26"/>
    </location>
</feature>